<name>A0A2P0VNF9_9VIRU</name>
<evidence type="ECO:0000313" key="2">
    <source>
        <dbReference type="Proteomes" id="UP000244773"/>
    </source>
</evidence>
<reference evidence="1" key="1">
    <citation type="journal article" date="2018" name="Virology">
        <title>A giant virus infecting green algae encodes key fermentation genes.</title>
        <authorList>
            <person name="Schvarcz C.R."/>
            <person name="Steward G.F."/>
        </authorList>
    </citation>
    <scope>NUCLEOTIDE SEQUENCE [LARGE SCALE GENOMIC DNA]</scope>
</reference>
<organism evidence="1">
    <name type="scientific">Tetraselmis virus 1</name>
    <dbReference type="NCBI Taxonomy" id="2060617"/>
    <lineage>
        <taxon>Viruses</taxon>
        <taxon>Varidnaviria</taxon>
        <taxon>Bamfordvirae</taxon>
        <taxon>Nucleocytoviricota</taxon>
        <taxon>Megaviricetes</taxon>
        <taxon>Imitervirales</taxon>
        <taxon>Allomimiviridae</taxon>
        <taxon>Oceanusvirus</taxon>
        <taxon>Oceanusvirus kaneohense</taxon>
    </lineage>
</organism>
<accession>A0A2P0VNF9</accession>
<evidence type="ECO:0008006" key="3">
    <source>
        <dbReference type="Google" id="ProtNLM"/>
    </source>
</evidence>
<evidence type="ECO:0000313" key="1">
    <source>
        <dbReference type="EMBL" id="AUF82441.1"/>
    </source>
</evidence>
<protein>
    <recommendedName>
        <fullName evidence="3">Apple domain-containing protein</fullName>
    </recommendedName>
</protein>
<gene>
    <name evidence="1" type="ORF">TetV_349</name>
</gene>
<sequence length="770" mass="88573">MKRTVLIWCVLTVLICTLFSSLAIQETFSAIKRTSCAELKSHRTRVANSKNPIIKRLITRYDSEIRSRCNNSSKCTQLNKIKNRYTDLKSNTKLNKKTKQRIIERERFFDNLLTNYDCTKNRNVKLSPVKPIVKVNKSVKKPESFSDWFDDKITKEVIPPKNKYDKNRCNNASKRFNFLIYKTPEKKNSVDAQRWKKENVDKYCIKGEQARFHKLNTEGSSYLQLEEGSSKKEENIQKCYEKCKDNEDCYGFSYFDKGSFKGRGTNCITYKKKDGAISTMKELSGANIRNYLKVEEGKTVPTVKKTEAVDISSSDALQVGGMYNYCYLSSDKGGWTPSKERMEYIGFKKTGGENLPTFRSAQGVRYFHTGDPKMNSPMPIKYGQLFKGDRALRGRTPYGHHSSHTRMYVINPEHCNNKAVNSASEPKDGVWNKPLDEVIRPGRKVYMCFETNTRVNYSNQVYKYLGIENGKAVFEKITGNDRGKHEYEIPASGKITYDTMYKHIGSNKYHYFTDLPESRCANGRQSYWGPPMPKSPTFVRMTLINNKKTYNLTSNPDNRLKTIGIPYGISEMNKLNANIMGQKPIEIEINKGYVKSNPFIPLSSTAESLWPYNIVVNRGSEKGFDTLFVTVQYCEGDKCTNKEKHFKIANQSRFGYVHVRDNGYRFFLISSHGTMIKLTTLRKIGNSIRWHGSVYCRTTNYANAVTAHNKEKQGKNANQLKSINNKYANLYKAARERDASVCLKSLKNFSEHVYPLVYVQFESTAQVRKP</sequence>
<keyword evidence="2" id="KW-1185">Reference proteome</keyword>
<dbReference type="Proteomes" id="UP000244773">
    <property type="component" value="Segment"/>
</dbReference>
<dbReference type="EMBL" id="KY322437">
    <property type="protein sequence ID" value="AUF82441.1"/>
    <property type="molecule type" value="Genomic_DNA"/>
</dbReference>
<proteinExistence type="predicted"/>